<dbReference type="AlphaFoldDB" id="A0A9X2TFL1"/>
<protein>
    <submittedName>
        <fullName evidence="2">Uncharacterized protein</fullName>
    </submittedName>
</protein>
<evidence type="ECO:0000313" key="3">
    <source>
        <dbReference type="Proteomes" id="UP001155027"/>
    </source>
</evidence>
<proteinExistence type="predicted"/>
<name>A0A9X2TFL1_9BACT</name>
<comment type="caution">
    <text evidence="2">The sequence shown here is derived from an EMBL/GenBank/DDBJ whole genome shotgun (WGS) entry which is preliminary data.</text>
</comment>
<gene>
    <name evidence="2" type="ORF">GGP71_000502</name>
</gene>
<dbReference type="RefSeq" id="WP_259072268.1">
    <property type="nucleotide sequence ID" value="NZ_JANUAB010000001.1"/>
</dbReference>
<evidence type="ECO:0000313" key="2">
    <source>
        <dbReference type="EMBL" id="MCS3676606.1"/>
    </source>
</evidence>
<evidence type="ECO:0000256" key="1">
    <source>
        <dbReference type="SAM" id="MobiDB-lite"/>
    </source>
</evidence>
<dbReference type="EMBL" id="JANUAU010000001">
    <property type="protein sequence ID" value="MCS3676606.1"/>
    <property type="molecule type" value="Genomic_DNA"/>
</dbReference>
<reference evidence="2" key="1">
    <citation type="submission" date="2022-08" db="EMBL/GenBank/DDBJ databases">
        <title>Genomic Encyclopedia of Type Strains, Phase V (KMG-V): Genome sequencing to study the core and pangenomes of soil and plant-associated prokaryotes.</title>
        <authorList>
            <person name="Whitman W."/>
        </authorList>
    </citation>
    <scope>NUCLEOTIDE SEQUENCE</scope>
    <source>
        <strain evidence="2">0</strain>
    </source>
</reference>
<feature type="region of interest" description="Disordered" evidence="1">
    <location>
        <begin position="1"/>
        <end position="31"/>
    </location>
</feature>
<sequence>MNADFQMEVMDQQDAERELGASGGRGRTSKYEPIAQKWSEVGDDEAIVLSDLEQNDIQNLRNLLYRRFGKENVIVRSAQQEDESYKAVVRAREDDEYLRNDE</sequence>
<accession>A0A9X2TFL1</accession>
<dbReference type="Proteomes" id="UP001155027">
    <property type="component" value="Unassembled WGS sequence"/>
</dbReference>
<organism evidence="2 3">
    <name type="scientific">Salinibacter ruber</name>
    <dbReference type="NCBI Taxonomy" id="146919"/>
    <lineage>
        <taxon>Bacteria</taxon>
        <taxon>Pseudomonadati</taxon>
        <taxon>Rhodothermota</taxon>
        <taxon>Rhodothermia</taxon>
        <taxon>Rhodothermales</taxon>
        <taxon>Salinibacteraceae</taxon>
        <taxon>Salinibacter</taxon>
    </lineage>
</organism>